<dbReference type="GO" id="GO:0000908">
    <property type="term" value="F:taurine dioxygenase activity"/>
    <property type="evidence" value="ECO:0007669"/>
    <property type="project" value="UniProtKB-EC"/>
</dbReference>
<comment type="cofactor">
    <cofactor evidence="1">
        <name>Fe(2+)</name>
        <dbReference type="ChEBI" id="CHEBI:29033"/>
    </cofactor>
</comment>
<evidence type="ECO:0000313" key="8">
    <source>
        <dbReference type="EMBL" id="MDQ0504482.1"/>
    </source>
</evidence>
<dbReference type="PANTHER" id="PTHR30468:SF5">
    <property type="entry name" value="ALPHA-KETOGLUTARATE-DEPENDENT SULFATE ESTER DIOXYGENASE"/>
    <property type="match status" value="1"/>
</dbReference>
<feature type="domain" description="TauD/TfdA-like" evidence="7">
    <location>
        <begin position="9"/>
        <end position="272"/>
    </location>
</feature>
<keyword evidence="6" id="KW-0408">Iron</keyword>
<keyword evidence="3" id="KW-0479">Metal-binding</keyword>
<organism evidence="8 9">
    <name type="scientific">Xanthobacter agilis</name>
    <dbReference type="NCBI Taxonomy" id="47492"/>
    <lineage>
        <taxon>Bacteria</taxon>
        <taxon>Pseudomonadati</taxon>
        <taxon>Pseudomonadota</taxon>
        <taxon>Alphaproteobacteria</taxon>
        <taxon>Hyphomicrobiales</taxon>
        <taxon>Xanthobacteraceae</taxon>
        <taxon>Xanthobacter</taxon>
    </lineage>
</organism>
<comment type="caution">
    <text evidence="8">The sequence shown here is derived from an EMBL/GenBank/DDBJ whole genome shotgun (WGS) entry which is preliminary data.</text>
</comment>
<dbReference type="Gene3D" id="3.60.130.10">
    <property type="entry name" value="Clavaminate synthase-like"/>
    <property type="match status" value="1"/>
</dbReference>
<protein>
    <submittedName>
        <fullName evidence="8">Taurine dioxygenase</fullName>
        <ecNumber evidence="8">1.14.11.17</ecNumber>
    </submittedName>
</protein>
<dbReference type="RefSeq" id="WP_237345034.1">
    <property type="nucleotide sequence ID" value="NZ_JABWGX010000007.1"/>
</dbReference>
<name>A0ABU0LBL0_XANAG</name>
<keyword evidence="9" id="KW-1185">Reference proteome</keyword>
<evidence type="ECO:0000256" key="6">
    <source>
        <dbReference type="ARBA" id="ARBA00023004"/>
    </source>
</evidence>
<keyword evidence="4 8" id="KW-0223">Dioxygenase</keyword>
<reference evidence="8 9" key="1">
    <citation type="submission" date="2023-07" db="EMBL/GenBank/DDBJ databases">
        <title>Genomic Encyclopedia of Type Strains, Phase IV (KMG-IV): sequencing the most valuable type-strain genomes for metagenomic binning, comparative biology and taxonomic classification.</title>
        <authorList>
            <person name="Goeker M."/>
        </authorList>
    </citation>
    <scope>NUCLEOTIDE SEQUENCE [LARGE SCALE GENOMIC DNA]</scope>
    <source>
        <strain evidence="8 9">DSM 3770</strain>
    </source>
</reference>
<dbReference type="PANTHER" id="PTHR30468">
    <property type="entry name" value="ALPHA-KETOGLUTARATE-DEPENDENT SULFONATE DIOXYGENASE"/>
    <property type="match status" value="1"/>
</dbReference>
<proteinExistence type="inferred from homology"/>
<dbReference type="EC" id="1.14.11.17" evidence="8"/>
<evidence type="ECO:0000313" key="9">
    <source>
        <dbReference type="Proteomes" id="UP001241747"/>
    </source>
</evidence>
<evidence type="ECO:0000256" key="3">
    <source>
        <dbReference type="ARBA" id="ARBA00022723"/>
    </source>
</evidence>
<dbReference type="InterPro" id="IPR051323">
    <property type="entry name" value="AtsK-like"/>
</dbReference>
<accession>A0ABU0LBL0</accession>
<dbReference type="Proteomes" id="UP001241747">
    <property type="component" value="Unassembled WGS sequence"/>
</dbReference>
<gene>
    <name evidence="8" type="ORF">QOZ94_001256</name>
</gene>
<keyword evidence="5 8" id="KW-0560">Oxidoreductase</keyword>
<evidence type="ECO:0000256" key="5">
    <source>
        <dbReference type="ARBA" id="ARBA00023002"/>
    </source>
</evidence>
<dbReference type="InterPro" id="IPR042098">
    <property type="entry name" value="TauD-like_sf"/>
</dbReference>
<evidence type="ECO:0000256" key="4">
    <source>
        <dbReference type="ARBA" id="ARBA00022964"/>
    </source>
</evidence>
<sequence>MSEHSVLNLRPLGGRIGAEISDLRVSGDLHPATVKALHAAILKYKVVFFRGQDHLDDATQEAFAKLFGGLNEHPTLPSKDGTEAILEVAAERGEVASNWHADFTFVDTYPQLTFLRPVVLPSHGGDTLWGNTEAAYDELPESLKALAEQLWTLHTNDYDYVSDRPVREKGKIRHGEVFIRKVFETEQPLVAVHPHTGKKVLIVGNFIQRIIGYRSPDSHDLLQIFQRHATSPENTLRWSWKLGDIAVWDNRATVHRAVDDFDREPRTLRRSTVVGEPAVSVDGRRASTRIVGEKPKAVVA</sequence>
<evidence type="ECO:0000256" key="1">
    <source>
        <dbReference type="ARBA" id="ARBA00001954"/>
    </source>
</evidence>
<dbReference type="Pfam" id="PF02668">
    <property type="entry name" value="TauD"/>
    <property type="match status" value="1"/>
</dbReference>
<dbReference type="EMBL" id="JAUSVY010000002">
    <property type="protein sequence ID" value="MDQ0504482.1"/>
    <property type="molecule type" value="Genomic_DNA"/>
</dbReference>
<evidence type="ECO:0000259" key="7">
    <source>
        <dbReference type="Pfam" id="PF02668"/>
    </source>
</evidence>
<comment type="similarity">
    <text evidence="2">Belongs to the TfdA dioxygenase family.</text>
</comment>
<dbReference type="InterPro" id="IPR003819">
    <property type="entry name" value="TauD/TfdA-like"/>
</dbReference>
<evidence type="ECO:0000256" key="2">
    <source>
        <dbReference type="ARBA" id="ARBA00005896"/>
    </source>
</evidence>
<dbReference type="SUPFAM" id="SSF51197">
    <property type="entry name" value="Clavaminate synthase-like"/>
    <property type="match status" value="1"/>
</dbReference>